<organism evidence="8">
    <name type="scientific">Chloropicon primus</name>
    <dbReference type="NCBI Taxonomy" id="1764295"/>
    <lineage>
        <taxon>Eukaryota</taxon>
        <taxon>Viridiplantae</taxon>
        <taxon>Chlorophyta</taxon>
        <taxon>Chloropicophyceae</taxon>
        <taxon>Chloropicales</taxon>
        <taxon>Chloropicaceae</taxon>
        <taxon>Chloropicon</taxon>
    </lineage>
</organism>
<dbReference type="PANTHER" id="PTHR42732">
    <property type="entry name" value="BETA-GALACTOSIDASE"/>
    <property type="match status" value="1"/>
</dbReference>
<feature type="domain" description="Glycoside hydrolase family 2 immunoglobulin-like beta-sandwich" evidence="5">
    <location>
        <begin position="356"/>
        <end position="440"/>
    </location>
</feature>
<dbReference type="AlphaFoldDB" id="A0A7S2T7W0"/>
<dbReference type="Pfam" id="PF00703">
    <property type="entry name" value="Glyco_hydro_2"/>
    <property type="match status" value="1"/>
</dbReference>
<dbReference type="Pfam" id="PF02837">
    <property type="entry name" value="Glyco_hydro_2_N"/>
    <property type="match status" value="1"/>
</dbReference>
<comment type="similarity">
    <text evidence="1">Belongs to the glycosyl hydrolase 2 family.</text>
</comment>
<evidence type="ECO:0000259" key="5">
    <source>
        <dbReference type="Pfam" id="PF00703"/>
    </source>
</evidence>
<dbReference type="SUPFAM" id="SSF51445">
    <property type="entry name" value="(Trans)glycosidases"/>
    <property type="match status" value="1"/>
</dbReference>
<dbReference type="InterPro" id="IPR051913">
    <property type="entry name" value="GH2_Domain-Containing"/>
</dbReference>
<name>A0A7S2T7W0_9CHLO</name>
<evidence type="ECO:0000256" key="1">
    <source>
        <dbReference type="ARBA" id="ARBA00007401"/>
    </source>
</evidence>
<dbReference type="Gene3D" id="3.20.20.80">
    <property type="entry name" value="Glycosidases"/>
    <property type="match status" value="1"/>
</dbReference>
<evidence type="ECO:0000256" key="4">
    <source>
        <dbReference type="SAM" id="MobiDB-lite"/>
    </source>
</evidence>
<dbReference type="SUPFAM" id="SSF49303">
    <property type="entry name" value="beta-Galactosidase/glucuronidase domain"/>
    <property type="match status" value="1"/>
</dbReference>
<accession>A0A7S2T7W0</accession>
<dbReference type="InterPro" id="IPR008979">
    <property type="entry name" value="Galactose-bd-like_sf"/>
</dbReference>
<keyword evidence="2" id="KW-0378">Hydrolase</keyword>
<protein>
    <recommendedName>
        <fullName evidence="9">Beta-galactosidase</fullName>
    </recommendedName>
</protein>
<dbReference type="InterPro" id="IPR013783">
    <property type="entry name" value="Ig-like_fold"/>
</dbReference>
<dbReference type="SUPFAM" id="SSF49785">
    <property type="entry name" value="Galactose-binding domain-like"/>
    <property type="match status" value="1"/>
</dbReference>
<evidence type="ECO:0000256" key="2">
    <source>
        <dbReference type="ARBA" id="ARBA00022801"/>
    </source>
</evidence>
<dbReference type="PANTHER" id="PTHR42732:SF2">
    <property type="entry name" value="BETA-MANNOSIDASE"/>
    <property type="match status" value="1"/>
</dbReference>
<dbReference type="GO" id="GO:0004553">
    <property type="term" value="F:hydrolase activity, hydrolyzing O-glycosyl compounds"/>
    <property type="evidence" value="ECO:0007669"/>
    <property type="project" value="InterPro"/>
</dbReference>
<dbReference type="InterPro" id="IPR017853">
    <property type="entry name" value="GH"/>
</dbReference>
<evidence type="ECO:0008006" key="9">
    <source>
        <dbReference type="Google" id="ProtNLM"/>
    </source>
</evidence>
<dbReference type="InterPro" id="IPR006103">
    <property type="entry name" value="Glyco_hydro_2_cat"/>
</dbReference>
<dbReference type="GO" id="GO:0005975">
    <property type="term" value="P:carbohydrate metabolic process"/>
    <property type="evidence" value="ECO:0007669"/>
    <property type="project" value="InterPro"/>
</dbReference>
<dbReference type="Gene3D" id="2.60.40.10">
    <property type="entry name" value="Immunoglobulins"/>
    <property type="match status" value="1"/>
</dbReference>
<gene>
    <name evidence="8" type="ORF">CPRI1469_LOCUS9422</name>
</gene>
<evidence type="ECO:0000259" key="7">
    <source>
        <dbReference type="Pfam" id="PF02837"/>
    </source>
</evidence>
<evidence type="ECO:0000313" key="8">
    <source>
        <dbReference type="EMBL" id="CAD9720550.1"/>
    </source>
</evidence>
<dbReference type="InterPro" id="IPR006102">
    <property type="entry name" value="Ig-like_GH2"/>
</dbReference>
<feature type="compositionally biased region" description="Low complexity" evidence="4">
    <location>
        <begin position="138"/>
        <end position="147"/>
    </location>
</feature>
<evidence type="ECO:0000259" key="6">
    <source>
        <dbReference type="Pfam" id="PF02836"/>
    </source>
</evidence>
<feature type="region of interest" description="Disordered" evidence="4">
    <location>
        <begin position="128"/>
        <end position="151"/>
    </location>
</feature>
<evidence type="ECO:0000256" key="3">
    <source>
        <dbReference type="ARBA" id="ARBA00023295"/>
    </source>
</evidence>
<feature type="domain" description="Glycoside hydrolase family 2 catalytic" evidence="6">
    <location>
        <begin position="501"/>
        <end position="630"/>
    </location>
</feature>
<feature type="domain" description="Glycosyl hydrolases family 2 sugar binding" evidence="7">
    <location>
        <begin position="231"/>
        <end position="308"/>
    </location>
</feature>
<keyword evidence="3" id="KW-0326">Glycosidase</keyword>
<reference evidence="8" key="1">
    <citation type="submission" date="2021-01" db="EMBL/GenBank/DDBJ databases">
        <authorList>
            <person name="Corre E."/>
            <person name="Pelletier E."/>
            <person name="Niang G."/>
            <person name="Scheremetjew M."/>
            <person name="Finn R."/>
            <person name="Kale V."/>
            <person name="Holt S."/>
            <person name="Cochrane G."/>
            <person name="Meng A."/>
            <person name="Brown T."/>
            <person name="Cohen L."/>
        </authorList>
    </citation>
    <scope>NUCLEOTIDE SEQUENCE</scope>
    <source>
        <strain evidence="8">CCMP1205</strain>
    </source>
</reference>
<proteinExistence type="inferred from homology"/>
<dbReference type="InterPro" id="IPR006104">
    <property type="entry name" value="Glyco_hydro_2_N"/>
</dbReference>
<dbReference type="Pfam" id="PF02836">
    <property type="entry name" value="Glyco_hydro_2_C"/>
    <property type="match status" value="1"/>
</dbReference>
<dbReference type="Gene3D" id="2.60.120.260">
    <property type="entry name" value="Galactose-binding domain-like"/>
    <property type="match status" value="1"/>
</dbReference>
<dbReference type="InterPro" id="IPR036156">
    <property type="entry name" value="Beta-gal/glucu_dom_sf"/>
</dbReference>
<sequence length="831" mass="94474">MLALFFPLFPSSDQSYRVFVRKTCWLTRSGPRRRVKRREANSPPFPFVLCFAFVGPKQLSFVPTQRRRRIGLQGTARAETSKAETMVPPLADQTNERENKIVVVPWALDDNDDEEKCETFSSKCAQWRAKVHGPPSSPSSSSSSSSSPRRRLLTRWGEELDPEVGVVHSEYPRPAMVRGGEEDWVCLNGFWQYAVKRIEKGQPPRQFDGDILVPFPIESVLSGVERRVTKDDFLWYRRKFSLPRHYSKSESRLVLHFGAVDWQTIVYINGQAVGEHSGGYDPFEFDITRFLNFSGTAEQEVVVRVYDPTDDGIQPRGKQCGDPFTSKRVVEPLGMWYTPNSGIWQTVWLECVPKEAYIQRIRVIPNVDANTVTVMASVRQEVFRRNHGLFVKVLCEGELVGFASGSTHHQVEISLNEGHKTRLWTPESPFLYDVEVYLHDSIIPKKSNDHVDMVRSYTAMRKVSVGTDVNGVQRLKLNNKNLFQYGVLDQGWWPDGLYAPASEEALKWDIQITKSMGFNMIRKHVKVESQRWYYHCDRMGMLVWQDMPNGSKPATWGPNGEHDYSENSLDPLFAKIFEDELLNCVDTLYNHPCIAVWVPFNEAWGQYNSVEVVSWLEHYDKSRLVWLSGGNDFGVGAAIDRHVYPEPRMPPLDDKRVSVLGEFGGLGHALEQHAWAVQSNSPVDSGAEEEASSEDDAYATFVEWGYGECPNLDSLAQDYLAMLDKLHQLATSGLSAAVYTQFSDVERESNGLVTYDRKFIKIEVNLMKRAHRRLLSRASTIFSRSHMDLLALSEEARPGVKKSSSSQDIKAVNVTMKRSSTTNYLSCPVSS</sequence>
<dbReference type="EMBL" id="HBHL01014342">
    <property type="protein sequence ID" value="CAD9720550.1"/>
    <property type="molecule type" value="Transcribed_RNA"/>
</dbReference>